<feature type="transmembrane region" description="Helical" evidence="5">
    <location>
        <begin position="389"/>
        <end position="410"/>
    </location>
</feature>
<evidence type="ECO:0000256" key="4">
    <source>
        <dbReference type="ARBA" id="ARBA00023136"/>
    </source>
</evidence>
<feature type="transmembrane region" description="Helical" evidence="5">
    <location>
        <begin position="226"/>
        <end position="245"/>
    </location>
</feature>
<evidence type="ECO:0000259" key="6">
    <source>
        <dbReference type="Pfam" id="PF04932"/>
    </source>
</evidence>
<feature type="transmembrane region" description="Helical" evidence="5">
    <location>
        <begin position="7"/>
        <end position="36"/>
    </location>
</feature>
<feature type="transmembrane region" description="Helical" evidence="5">
    <location>
        <begin position="416"/>
        <end position="435"/>
    </location>
</feature>
<feature type="transmembrane region" description="Helical" evidence="5">
    <location>
        <begin position="56"/>
        <end position="79"/>
    </location>
</feature>
<feature type="non-terminal residue" evidence="7">
    <location>
        <position position="1"/>
    </location>
</feature>
<dbReference type="InterPro" id="IPR051533">
    <property type="entry name" value="WaaL-like"/>
</dbReference>
<evidence type="ECO:0000256" key="2">
    <source>
        <dbReference type="ARBA" id="ARBA00022692"/>
    </source>
</evidence>
<name>A0A538T0X1_UNCEI</name>
<keyword evidence="4 5" id="KW-0472">Membrane</keyword>
<evidence type="ECO:0000313" key="8">
    <source>
        <dbReference type="Proteomes" id="UP000316852"/>
    </source>
</evidence>
<feature type="transmembrane region" description="Helical" evidence="5">
    <location>
        <begin position="120"/>
        <end position="141"/>
    </location>
</feature>
<evidence type="ECO:0000256" key="3">
    <source>
        <dbReference type="ARBA" id="ARBA00022989"/>
    </source>
</evidence>
<feature type="transmembrane region" description="Helical" evidence="5">
    <location>
        <begin position="257"/>
        <end position="279"/>
    </location>
</feature>
<keyword evidence="2 5" id="KW-0812">Transmembrane</keyword>
<dbReference type="AlphaFoldDB" id="A0A538T0X1"/>
<dbReference type="PANTHER" id="PTHR37422">
    <property type="entry name" value="TEICHURONIC ACID BIOSYNTHESIS PROTEIN TUAE"/>
    <property type="match status" value="1"/>
</dbReference>
<comment type="caution">
    <text evidence="7">The sequence shown here is derived from an EMBL/GenBank/DDBJ whole genome shotgun (WGS) entry which is preliminary data.</text>
</comment>
<dbReference type="InterPro" id="IPR007016">
    <property type="entry name" value="O-antigen_ligase-rel_domated"/>
</dbReference>
<sequence>AAALAPAVLIGSLATGAWWLLLLLGGVAALGVWSLLDIRATFVVTVLLATFVDYKTGHLTLEMTVVCTWLAWTALLLIWRSAWRGWTHPPSGMALGLAVWLGACALGVVVGLVHGNNLRYLGLELAAALWPALGLGMIQVYGRKSAAYAGLALVAIGLIHTAFGLTMLQIYRQRLGGIYFTTVTGIVAVGLWTAALLAPRRKIRVLCLLGMVPMLAHLLFSFTRGYWFGFIAGLLASTILCWRNLGRFEPKTRSRRLLALPALLAVFVVTLGLSVLYFGKGDLLSSVGRRFGASFSTEMSGATASNVFRLVEYGRAVDVALESPVIGKGFGYAILNRDSLVGRTQEQWFIHNYYLLIWLKLGIPGLAAFGFLLWTLVRAAKRVAEEDSSWLVRTWAIAAIAATVQVLVILVTNYSLADVTTAFVFAYVWGVFWAIRADSRAPARGAA</sequence>
<evidence type="ECO:0000256" key="5">
    <source>
        <dbReference type="SAM" id="Phobius"/>
    </source>
</evidence>
<dbReference type="GO" id="GO:0016874">
    <property type="term" value="F:ligase activity"/>
    <property type="evidence" value="ECO:0007669"/>
    <property type="project" value="UniProtKB-KW"/>
</dbReference>
<proteinExistence type="predicted"/>
<accession>A0A538T0X1</accession>
<feature type="transmembrane region" description="Helical" evidence="5">
    <location>
        <begin position="353"/>
        <end position="377"/>
    </location>
</feature>
<dbReference type="Proteomes" id="UP000316852">
    <property type="component" value="Unassembled WGS sequence"/>
</dbReference>
<dbReference type="GO" id="GO:0016020">
    <property type="term" value="C:membrane"/>
    <property type="evidence" value="ECO:0007669"/>
    <property type="project" value="UniProtKB-SubCell"/>
</dbReference>
<keyword evidence="7" id="KW-0436">Ligase</keyword>
<organism evidence="7 8">
    <name type="scientific">Eiseniibacteriota bacterium</name>
    <dbReference type="NCBI Taxonomy" id="2212470"/>
    <lineage>
        <taxon>Bacteria</taxon>
        <taxon>Candidatus Eiseniibacteriota</taxon>
    </lineage>
</organism>
<evidence type="ECO:0000313" key="7">
    <source>
        <dbReference type="EMBL" id="TMQ57276.1"/>
    </source>
</evidence>
<dbReference type="PANTHER" id="PTHR37422:SF13">
    <property type="entry name" value="LIPOPOLYSACCHARIDE BIOSYNTHESIS PROTEIN PA4999-RELATED"/>
    <property type="match status" value="1"/>
</dbReference>
<comment type="subcellular location">
    <subcellularLocation>
        <location evidence="1">Membrane</location>
        <topology evidence="1">Multi-pass membrane protein</topology>
    </subcellularLocation>
</comment>
<evidence type="ECO:0000256" key="1">
    <source>
        <dbReference type="ARBA" id="ARBA00004141"/>
    </source>
</evidence>
<reference evidence="7 8" key="1">
    <citation type="journal article" date="2019" name="Nat. Microbiol.">
        <title>Mediterranean grassland soil C-N compound turnover is dependent on rainfall and depth, and is mediated by genomically divergent microorganisms.</title>
        <authorList>
            <person name="Diamond S."/>
            <person name="Andeer P.F."/>
            <person name="Li Z."/>
            <person name="Crits-Christoph A."/>
            <person name="Burstein D."/>
            <person name="Anantharaman K."/>
            <person name="Lane K.R."/>
            <person name="Thomas B.C."/>
            <person name="Pan C."/>
            <person name="Northen T.R."/>
            <person name="Banfield J.F."/>
        </authorList>
    </citation>
    <scope>NUCLEOTIDE SEQUENCE [LARGE SCALE GENOMIC DNA]</scope>
    <source>
        <strain evidence="7">WS_6</strain>
    </source>
</reference>
<keyword evidence="3 5" id="KW-1133">Transmembrane helix</keyword>
<feature type="transmembrane region" description="Helical" evidence="5">
    <location>
        <begin position="177"/>
        <end position="196"/>
    </location>
</feature>
<feature type="domain" description="O-antigen ligase-related" evidence="6">
    <location>
        <begin position="210"/>
        <end position="369"/>
    </location>
</feature>
<dbReference type="EMBL" id="VBOW01000067">
    <property type="protein sequence ID" value="TMQ57276.1"/>
    <property type="molecule type" value="Genomic_DNA"/>
</dbReference>
<gene>
    <name evidence="7" type="ORF">E6K76_11065</name>
</gene>
<dbReference type="Pfam" id="PF04932">
    <property type="entry name" value="Wzy_C"/>
    <property type="match status" value="1"/>
</dbReference>
<feature type="transmembrane region" description="Helical" evidence="5">
    <location>
        <begin position="91"/>
        <end position="114"/>
    </location>
</feature>
<protein>
    <submittedName>
        <fullName evidence="7">O-antigen ligase family protein</fullName>
    </submittedName>
</protein>
<feature type="transmembrane region" description="Helical" evidence="5">
    <location>
        <begin position="148"/>
        <end position="171"/>
    </location>
</feature>